<feature type="transmembrane region" description="Helical" evidence="13">
    <location>
        <begin position="14"/>
        <end position="34"/>
    </location>
</feature>
<name>J7RYF1_HUIN7</name>
<evidence type="ECO:0000256" key="1">
    <source>
        <dbReference type="ARBA" id="ARBA00004434"/>
    </source>
</evidence>
<dbReference type="STRING" id="1071383.J7RYF1"/>
<comment type="subcellular location">
    <subcellularLocation>
        <location evidence="1">Mitochondrion inner membrane</location>
        <topology evidence="1">Single-pass membrane protein</topology>
    </subcellularLocation>
</comment>
<accession>J7RYF1</accession>
<evidence type="ECO:0000256" key="2">
    <source>
        <dbReference type="ARBA" id="ARBA00004673"/>
    </source>
</evidence>
<evidence type="ECO:0000313" key="14">
    <source>
        <dbReference type="EMBL" id="CCK70187.1"/>
    </source>
</evidence>
<evidence type="ECO:0000256" key="5">
    <source>
        <dbReference type="ARBA" id="ARBA00022692"/>
    </source>
</evidence>
<reference evidence="14 15" key="1">
    <citation type="journal article" date="2011" name="Proc. Natl. Acad. Sci. U.S.A.">
        <title>Evolutionary erosion of yeast sex chromosomes by mating-type switching accidents.</title>
        <authorList>
            <person name="Gordon J.L."/>
            <person name="Armisen D."/>
            <person name="Proux-Wera E."/>
            <person name="Oheigeartaigh S.S."/>
            <person name="Byrne K.P."/>
            <person name="Wolfe K.H."/>
        </authorList>
    </citation>
    <scope>NUCLEOTIDE SEQUENCE [LARGE SCALE GENOMIC DNA]</scope>
    <source>
        <strain evidence="15">ATCC MYA-139 / BCRC 22969 / CBS 8797 / CCRC 22969 / KCTC 17520 / NBRC 10181 / NCYC 3082</strain>
    </source>
</reference>
<dbReference type="HOGENOM" id="CLU_196969_0_0_1"/>
<dbReference type="GO" id="GO:0004129">
    <property type="term" value="F:cytochrome-c oxidase activity"/>
    <property type="evidence" value="ECO:0007669"/>
    <property type="project" value="EnsemblFungi"/>
</dbReference>
<dbReference type="PANTHER" id="PTHR28264">
    <property type="entry name" value="CYTOCHROME C OXIDASE SUBUNIT 7A"/>
    <property type="match status" value="1"/>
</dbReference>
<keyword evidence="15" id="KW-1185">Reference proteome</keyword>
<comment type="similarity">
    <text evidence="3 12">Belongs to the fungal cytochrome c oxidase subunit 7a family.</text>
</comment>
<dbReference type="CDD" id="cd22888">
    <property type="entry name" value="CcO_VIIa_fungal"/>
    <property type="match status" value="1"/>
</dbReference>
<dbReference type="AlphaFoldDB" id="J7RYF1"/>
<dbReference type="GO" id="GO:0016491">
    <property type="term" value="F:oxidoreductase activity"/>
    <property type="evidence" value="ECO:0007669"/>
    <property type="project" value="UniProtKB-KW"/>
</dbReference>
<evidence type="ECO:0000256" key="10">
    <source>
        <dbReference type="ARBA" id="ARBA00023136"/>
    </source>
</evidence>
<dbReference type="OrthoDB" id="2317211at2759"/>
<gene>
    <name evidence="14" type="primary">KNAG0D04420</name>
    <name evidence="14" type="ordered locus">KNAG_0D04420</name>
</gene>
<comment type="pathway">
    <text evidence="2 12">Energy metabolism; oxidative phosphorylation.</text>
</comment>
<evidence type="ECO:0000256" key="7">
    <source>
        <dbReference type="ARBA" id="ARBA00022989"/>
    </source>
</evidence>
<keyword evidence="8 12" id="KW-0560">Oxidoreductase</keyword>
<proteinExistence type="inferred from homology"/>
<dbReference type="InterPro" id="IPR014368">
    <property type="entry name" value="Cyt_c_oxidase_su7a_fun"/>
</dbReference>
<keyword evidence="9 12" id="KW-0496">Mitochondrion</keyword>
<evidence type="ECO:0000256" key="8">
    <source>
        <dbReference type="ARBA" id="ARBA00023002"/>
    </source>
</evidence>
<dbReference type="Proteomes" id="UP000006310">
    <property type="component" value="Chromosome 4"/>
</dbReference>
<keyword evidence="10 12" id="KW-0472">Membrane</keyword>
<reference evidence="15" key="2">
    <citation type="submission" date="2012-08" db="EMBL/GenBank/DDBJ databases">
        <title>Genome sequence of Kazachstania naganishii.</title>
        <authorList>
            <person name="Gordon J.L."/>
            <person name="Armisen D."/>
            <person name="Proux-Wera E."/>
            <person name="OhEigeartaigh S.S."/>
            <person name="Byrne K.P."/>
            <person name="Wolfe K.H."/>
        </authorList>
    </citation>
    <scope>NUCLEOTIDE SEQUENCE [LARGE SCALE GENOMIC DNA]</scope>
    <source>
        <strain evidence="15">ATCC MYA-139 / BCRC 22969 / CBS 8797 / CCRC 22969 / KCTC 17520 / NBRC 10181 / NCYC 3082</strain>
    </source>
</reference>
<evidence type="ECO:0000256" key="11">
    <source>
        <dbReference type="ARBA" id="ARBA00031091"/>
    </source>
</evidence>
<dbReference type="OMA" id="ASYWWWG"/>
<evidence type="ECO:0000313" key="15">
    <source>
        <dbReference type="Proteomes" id="UP000006310"/>
    </source>
</evidence>
<organism evidence="14 15">
    <name type="scientific">Huiozyma naganishii (strain ATCC MYA-139 / BCRC 22969 / CBS 8797 / KCTC 17520 / NBRC 10181 / NCYC 3082 / Yp74L-3)</name>
    <name type="common">Yeast</name>
    <name type="synonym">Kazachstania naganishii</name>
    <dbReference type="NCBI Taxonomy" id="1071383"/>
    <lineage>
        <taxon>Eukaryota</taxon>
        <taxon>Fungi</taxon>
        <taxon>Dikarya</taxon>
        <taxon>Ascomycota</taxon>
        <taxon>Saccharomycotina</taxon>
        <taxon>Saccharomycetes</taxon>
        <taxon>Saccharomycetales</taxon>
        <taxon>Saccharomycetaceae</taxon>
        <taxon>Huiozyma</taxon>
    </lineage>
</organism>
<dbReference type="PIRSF" id="PIRSF000283">
    <property type="entry name" value="COX9"/>
    <property type="match status" value="1"/>
</dbReference>
<sequence length="58" mass="6722">MAIAPITGTLRKRVLIDIVTGFTLGGAMASWWWWGYHKKIVFKREQFYHDLAEAKRGV</sequence>
<keyword evidence="6 12" id="KW-0999">Mitochondrion inner membrane</keyword>
<dbReference type="KEGG" id="kng:KNAG_0D04420"/>
<evidence type="ECO:0000256" key="4">
    <source>
        <dbReference type="ARBA" id="ARBA00016081"/>
    </source>
</evidence>
<dbReference type="EMBL" id="HE978317">
    <property type="protein sequence ID" value="CCK70187.1"/>
    <property type="molecule type" value="Genomic_DNA"/>
</dbReference>
<dbReference type="GO" id="GO:0006123">
    <property type="term" value="P:mitochondrial electron transport, cytochrome c to oxygen"/>
    <property type="evidence" value="ECO:0007669"/>
    <property type="project" value="EnsemblFungi"/>
</dbReference>
<dbReference type="RefSeq" id="XP_022464433.1">
    <property type="nucleotide sequence ID" value="XM_022607881.1"/>
</dbReference>
<evidence type="ECO:0000256" key="6">
    <source>
        <dbReference type="ARBA" id="ARBA00022792"/>
    </source>
</evidence>
<evidence type="ECO:0000256" key="13">
    <source>
        <dbReference type="SAM" id="Phobius"/>
    </source>
</evidence>
<evidence type="ECO:0000256" key="12">
    <source>
        <dbReference type="PIRNR" id="PIRNR000283"/>
    </source>
</evidence>
<keyword evidence="5 13" id="KW-0812">Transmembrane</keyword>
<dbReference type="GO" id="GO:0045277">
    <property type="term" value="C:respiratory chain complex IV"/>
    <property type="evidence" value="ECO:0007669"/>
    <property type="project" value="EnsemblFungi"/>
</dbReference>
<evidence type="ECO:0000256" key="3">
    <source>
        <dbReference type="ARBA" id="ARBA00008862"/>
    </source>
</evidence>
<keyword evidence="7 13" id="KW-1133">Transmembrane helix</keyword>
<dbReference type="UniPathway" id="UPA00705"/>
<protein>
    <recommendedName>
        <fullName evidence="4 12">Cytochrome c oxidase subunit 9, mitochondrial</fullName>
    </recommendedName>
    <alternativeName>
        <fullName evidence="11 12">Cytochrome c oxidase polypeptide VIIA</fullName>
    </alternativeName>
</protein>
<dbReference type="GeneID" id="34525876"/>
<comment type="function">
    <text evidence="12">Component of the cytochrome c oxidase, the last enzyme in the mitochondrial electron transport chain which drives oxidative phosphorylation.</text>
</comment>
<dbReference type="PANTHER" id="PTHR28264:SF1">
    <property type="entry name" value="CYTOCHROME C OXIDASE SUBUNIT 6C"/>
    <property type="match status" value="1"/>
</dbReference>
<evidence type="ECO:0000256" key="9">
    <source>
        <dbReference type="ARBA" id="ARBA00023128"/>
    </source>
</evidence>
<dbReference type="GO" id="GO:0005743">
    <property type="term" value="C:mitochondrial inner membrane"/>
    <property type="evidence" value="ECO:0007669"/>
    <property type="project" value="UniProtKB-SubCell"/>
</dbReference>